<comment type="caution">
    <text evidence="1">The sequence shown here is derived from an EMBL/GenBank/DDBJ whole genome shotgun (WGS) entry which is preliminary data.</text>
</comment>
<dbReference type="eggNOG" id="arCOG10889">
    <property type="taxonomic scope" value="Archaea"/>
</dbReference>
<dbReference type="Proteomes" id="UP000007813">
    <property type="component" value="Unassembled WGS sequence"/>
</dbReference>
<evidence type="ECO:0000313" key="1">
    <source>
        <dbReference type="EMBL" id="EJN57326.1"/>
    </source>
</evidence>
<gene>
    <name evidence="1" type="ORF">HSB1_42890</name>
</gene>
<dbReference type="EMBL" id="ALJD01000014">
    <property type="protein sequence ID" value="EJN57326.1"/>
    <property type="molecule type" value="Genomic_DNA"/>
</dbReference>
<organism evidence="1 2">
    <name type="scientific">Halogranum salarium B-1</name>
    <dbReference type="NCBI Taxonomy" id="1210908"/>
    <lineage>
        <taxon>Archaea</taxon>
        <taxon>Methanobacteriati</taxon>
        <taxon>Methanobacteriota</taxon>
        <taxon>Stenosarchaea group</taxon>
        <taxon>Halobacteria</taxon>
        <taxon>Halobacteriales</taxon>
        <taxon>Haloferacaceae</taxon>
    </lineage>
</organism>
<dbReference type="AlphaFoldDB" id="J3JDA9"/>
<accession>J3JDA9</accession>
<evidence type="ECO:0000313" key="2">
    <source>
        <dbReference type="Proteomes" id="UP000007813"/>
    </source>
</evidence>
<protein>
    <submittedName>
        <fullName evidence="1">Uncharacterized protein</fullName>
    </submittedName>
</protein>
<proteinExistence type="predicted"/>
<name>J3JDA9_9EURY</name>
<reference evidence="1 2" key="1">
    <citation type="journal article" date="2012" name="J. Bacteriol.">
        <title>Draft Genome Sequence of the Extremely Halophilic Archaeon Halogranum salarium B-1T.</title>
        <authorList>
            <person name="Kim K.K."/>
            <person name="Lee K.C."/>
            <person name="Lee J.S."/>
        </authorList>
    </citation>
    <scope>NUCLEOTIDE SEQUENCE [LARGE SCALE GENOMIC DNA]</scope>
    <source>
        <strain evidence="1 2">B-1</strain>
    </source>
</reference>
<sequence length="109" mass="12821">MPSNNLHQHVERLRADTPRRFTLLQQYHPILKTALDTTTKSYPTSTQLYQTLDDPPLSAHTFGRLLPLLVKCEIIELYTERSNSNRYDLREYSPQRFERLGEMLTEIGE</sequence>